<dbReference type="SUPFAM" id="SSF50630">
    <property type="entry name" value="Acid proteases"/>
    <property type="match status" value="1"/>
</dbReference>
<organism evidence="17 18">
    <name type="scientific">Quercus rubra</name>
    <name type="common">Northern red oak</name>
    <name type="synonym">Quercus borealis</name>
    <dbReference type="NCBI Taxonomy" id="3512"/>
    <lineage>
        <taxon>Eukaryota</taxon>
        <taxon>Viridiplantae</taxon>
        <taxon>Streptophyta</taxon>
        <taxon>Embryophyta</taxon>
        <taxon>Tracheophyta</taxon>
        <taxon>Spermatophyta</taxon>
        <taxon>Magnoliopsida</taxon>
        <taxon>eudicotyledons</taxon>
        <taxon>Gunneridae</taxon>
        <taxon>Pentapetalae</taxon>
        <taxon>rosids</taxon>
        <taxon>fabids</taxon>
        <taxon>Fagales</taxon>
        <taxon>Fagaceae</taxon>
        <taxon>Quercus</taxon>
    </lineage>
</organism>
<accession>A0AAN7F1E5</accession>
<evidence type="ECO:0000256" key="13">
    <source>
        <dbReference type="RuleBase" id="RU000454"/>
    </source>
</evidence>
<evidence type="ECO:0000256" key="2">
    <source>
        <dbReference type="ARBA" id="ARBA00007447"/>
    </source>
</evidence>
<feature type="transmembrane region" description="Helical" evidence="15">
    <location>
        <begin position="12"/>
        <end position="31"/>
    </location>
</feature>
<dbReference type="PROSITE" id="PS51767">
    <property type="entry name" value="PEPTIDASE_A1"/>
    <property type="match status" value="1"/>
</dbReference>
<dbReference type="Proteomes" id="UP001324115">
    <property type="component" value="Unassembled WGS sequence"/>
</dbReference>
<feature type="region of interest" description="Disordered" evidence="14">
    <location>
        <begin position="469"/>
        <end position="504"/>
    </location>
</feature>
<dbReference type="InterPro" id="IPR001461">
    <property type="entry name" value="Aspartic_peptidase_A1"/>
</dbReference>
<dbReference type="GO" id="GO:0005886">
    <property type="term" value="C:plasma membrane"/>
    <property type="evidence" value="ECO:0007669"/>
    <property type="project" value="UniProtKB-SubCell"/>
</dbReference>
<dbReference type="InterPro" id="IPR021109">
    <property type="entry name" value="Peptidase_aspartic_dom_sf"/>
</dbReference>
<dbReference type="FunFam" id="2.40.70.10:FF:000014">
    <property type="entry name" value="Aspartyl protease family protein 1"/>
    <property type="match status" value="1"/>
</dbReference>
<evidence type="ECO:0000256" key="8">
    <source>
        <dbReference type="ARBA" id="ARBA00022801"/>
    </source>
</evidence>
<dbReference type="InterPro" id="IPR001969">
    <property type="entry name" value="Aspartic_peptidase_AS"/>
</dbReference>
<gene>
    <name evidence="17" type="ORF">RGQ29_021842</name>
</gene>
<comment type="similarity">
    <text evidence="2 13">Belongs to the peptidase A1 family.</text>
</comment>
<keyword evidence="6" id="KW-0732">Signal</keyword>
<evidence type="ECO:0000256" key="7">
    <source>
        <dbReference type="ARBA" id="ARBA00022750"/>
    </source>
</evidence>
<keyword evidence="15" id="KW-1133">Transmembrane helix</keyword>
<keyword evidence="10" id="KW-0325">Glycoprotein</keyword>
<proteinExistence type="inferred from homology"/>
<feature type="compositionally biased region" description="Low complexity" evidence="14">
    <location>
        <begin position="470"/>
        <end position="481"/>
    </location>
</feature>
<evidence type="ECO:0000256" key="12">
    <source>
        <dbReference type="PIRSR" id="PIRSR601461-1"/>
    </source>
</evidence>
<dbReference type="Pfam" id="PF14543">
    <property type="entry name" value="TAXi_N"/>
    <property type="match status" value="1"/>
</dbReference>
<keyword evidence="18" id="KW-1185">Reference proteome</keyword>
<name>A0AAN7F1E5_QUERU</name>
<evidence type="ECO:0000313" key="17">
    <source>
        <dbReference type="EMBL" id="KAK4583877.1"/>
    </source>
</evidence>
<dbReference type="FunFam" id="2.40.70.10:FF:000012">
    <property type="entry name" value="Aspartyl protease family protein 1"/>
    <property type="match status" value="1"/>
</dbReference>
<reference evidence="17 18" key="1">
    <citation type="journal article" date="2023" name="G3 (Bethesda)">
        <title>A haplotype-resolved chromosome-scale genome for Quercus rubra L. provides insights into the genetics of adaptive traits for red oak species.</title>
        <authorList>
            <person name="Kapoor B."/>
            <person name="Jenkins J."/>
            <person name="Schmutz J."/>
            <person name="Zhebentyayeva T."/>
            <person name="Kuelheim C."/>
            <person name="Coggeshall M."/>
            <person name="Heim C."/>
            <person name="Lasky J.R."/>
            <person name="Leites L."/>
            <person name="Islam-Faridi N."/>
            <person name="Romero-Severson J."/>
            <person name="DeLeo V.L."/>
            <person name="Lucas S.M."/>
            <person name="Lazic D."/>
            <person name="Gailing O."/>
            <person name="Carlson J."/>
            <person name="Staton M."/>
        </authorList>
    </citation>
    <scope>NUCLEOTIDE SEQUENCE [LARGE SCALE GENOMIC DNA]</scope>
    <source>
        <strain evidence="17">Pseudo-F2</strain>
    </source>
</reference>
<evidence type="ECO:0000256" key="14">
    <source>
        <dbReference type="SAM" id="MobiDB-lite"/>
    </source>
</evidence>
<dbReference type="Gene3D" id="2.40.70.10">
    <property type="entry name" value="Acid Proteases"/>
    <property type="match status" value="2"/>
</dbReference>
<keyword evidence="4" id="KW-0336">GPI-anchor</keyword>
<evidence type="ECO:0000256" key="1">
    <source>
        <dbReference type="ARBA" id="ARBA00004609"/>
    </source>
</evidence>
<dbReference type="GO" id="GO:0004190">
    <property type="term" value="F:aspartic-type endopeptidase activity"/>
    <property type="evidence" value="ECO:0007669"/>
    <property type="project" value="UniProtKB-KW"/>
</dbReference>
<feature type="domain" description="Peptidase A1" evidence="16">
    <location>
        <begin position="112"/>
        <end position="454"/>
    </location>
</feature>
<dbReference type="PRINTS" id="PR00792">
    <property type="entry name" value="PEPSIN"/>
</dbReference>
<dbReference type="Pfam" id="PF14541">
    <property type="entry name" value="TAXi_C"/>
    <property type="match status" value="1"/>
</dbReference>
<comment type="caution">
    <text evidence="17">The sequence shown here is derived from an EMBL/GenBank/DDBJ whole genome shotgun (WGS) entry which is preliminary data.</text>
</comment>
<evidence type="ECO:0000256" key="3">
    <source>
        <dbReference type="ARBA" id="ARBA00022475"/>
    </source>
</evidence>
<keyword evidence="3" id="KW-1003">Cell membrane</keyword>
<keyword evidence="7 13" id="KW-0064">Aspartyl protease</keyword>
<keyword evidence="15" id="KW-0812">Transmembrane</keyword>
<feature type="active site" evidence="12">
    <location>
        <position position="130"/>
    </location>
</feature>
<feature type="active site" evidence="12">
    <location>
        <position position="336"/>
    </location>
</feature>
<evidence type="ECO:0000256" key="10">
    <source>
        <dbReference type="ARBA" id="ARBA00023180"/>
    </source>
</evidence>
<feature type="compositionally biased region" description="Low complexity" evidence="14">
    <location>
        <begin position="494"/>
        <end position="504"/>
    </location>
</feature>
<dbReference type="InterPro" id="IPR033121">
    <property type="entry name" value="PEPTIDASE_A1"/>
</dbReference>
<evidence type="ECO:0000256" key="15">
    <source>
        <dbReference type="SAM" id="Phobius"/>
    </source>
</evidence>
<protein>
    <recommendedName>
        <fullName evidence="16">Peptidase A1 domain-containing protein</fullName>
    </recommendedName>
</protein>
<evidence type="ECO:0000313" key="18">
    <source>
        <dbReference type="Proteomes" id="UP001324115"/>
    </source>
</evidence>
<dbReference type="AlphaFoldDB" id="A0AAN7F1E5"/>
<dbReference type="PANTHER" id="PTHR13683">
    <property type="entry name" value="ASPARTYL PROTEASES"/>
    <property type="match status" value="1"/>
</dbReference>
<sequence>MARAWNTTTTMTCCTYYYCIIILLMVLLSSWRSCDGLGTFGYGIHHRFSDPVKGILGVDELPEKGSADYYVAMAHRDRIIRGRHLASINDQSPLAFSGGNDTYLLNSLGFLHYANVSLGNPSLSFLVALDTGSDLFWIPCDCQKNGCVKTLQSSSGAVVNLNIYSPNNSSTSGVIPCNSTFCEQSPCSSASANCGYKVVYLSNNTSSTGIFVEDLLHLIRDDDQSQAVDAKITFGCGQLQTGTFLEGAAPNGLFGLGMDNISVPSTLARLGLASNSFSMCFGPDGIGRIKFGDNGSSDQRKTPFNIRSTHPTYNISITKTTVEKNVSALEFSAIFDSGTSFTSLKDPAYTFISESFNSQVPERRHTSDSQIPFEYCYDLSVNQSSYVIPDINLTMKGGDQYSLTDPTAVIQTTQGGYMYCLALLKSEDINIIGQNFMTGNNIVFDREKNVLGWKASNCYDDENFSTLPISPSHSPAHSPAAVDPETTANSGTNSDPTVSSPSSYSPKLKPFHYTLAMLLLSFLAIV</sequence>
<dbReference type="EMBL" id="JAXUIC010000006">
    <property type="protein sequence ID" value="KAK4583877.1"/>
    <property type="molecule type" value="Genomic_DNA"/>
</dbReference>
<evidence type="ECO:0000256" key="4">
    <source>
        <dbReference type="ARBA" id="ARBA00022622"/>
    </source>
</evidence>
<dbReference type="GO" id="GO:0098552">
    <property type="term" value="C:side of membrane"/>
    <property type="evidence" value="ECO:0007669"/>
    <property type="project" value="UniProtKB-KW"/>
</dbReference>
<keyword evidence="11" id="KW-0449">Lipoprotein</keyword>
<keyword evidence="8 13" id="KW-0378">Hydrolase</keyword>
<keyword evidence="9 15" id="KW-0472">Membrane</keyword>
<evidence type="ECO:0000256" key="9">
    <source>
        <dbReference type="ARBA" id="ARBA00023136"/>
    </source>
</evidence>
<evidence type="ECO:0000259" key="16">
    <source>
        <dbReference type="PROSITE" id="PS51767"/>
    </source>
</evidence>
<comment type="subcellular location">
    <subcellularLocation>
        <location evidence="1">Cell membrane</location>
        <topology evidence="1">Lipid-anchor</topology>
        <topology evidence="1">GPI-anchor</topology>
    </subcellularLocation>
</comment>
<dbReference type="PANTHER" id="PTHR13683:SF826">
    <property type="entry name" value="ASPARTYL PROTEASE FAMILY PROTEIN 1"/>
    <property type="match status" value="1"/>
</dbReference>
<dbReference type="InterPro" id="IPR032861">
    <property type="entry name" value="TAXi_N"/>
</dbReference>
<dbReference type="PROSITE" id="PS00141">
    <property type="entry name" value="ASP_PROTEASE"/>
    <property type="match status" value="2"/>
</dbReference>
<evidence type="ECO:0000256" key="5">
    <source>
        <dbReference type="ARBA" id="ARBA00022670"/>
    </source>
</evidence>
<dbReference type="InterPro" id="IPR032799">
    <property type="entry name" value="TAXi_C"/>
</dbReference>
<evidence type="ECO:0000256" key="6">
    <source>
        <dbReference type="ARBA" id="ARBA00022729"/>
    </source>
</evidence>
<dbReference type="GO" id="GO:0006508">
    <property type="term" value="P:proteolysis"/>
    <property type="evidence" value="ECO:0007669"/>
    <property type="project" value="UniProtKB-KW"/>
</dbReference>
<keyword evidence="5 13" id="KW-0645">Protease</keyword>
<evidence type="ECO:0000256" key="11">
    <source>
        <dbReference type="ARBA" id="ARBA00023288"/>
    </source>
</evidence>